<evidence type="ECO:0000313" key="5">
    <source>
        <dbReference type="EMBL" id="CAB5057134.1"/>
    </source>
</evidence>
<dbReference type="AlphaFoldDB" id="A0A6J7D6T9"/>
<protein>
    <submittedName>
        <fullName evidence="3">Unannotated protein</fullName>
    </submittedName>
</protein>
<dbReference type="EMBL" id="CAFBMV010000004">
    <property type="protein sequence ID" value="CAB4920697.1"/>
    <property type="molecule type" value="Genomic_DNA"/>
</dbReference>
<dbReference type="SUPFAM" id="SSF63829">
    <property type="entry name" value="Calcium-dependent phosphotriesterase"/>
    <property type="match status" value="1"/>
</dbReference>
<sequence>MKIRISLALLLILGVLSPQSAESAIKNVPVKAMVQITSLLPTDQVSGLLVKGKTLYLFGSSQGSVNNDGFIRAIDDAGTVIWSLTLDTGVDEIASSASLDSSGNIWVFGSAATAQGAPISASPTPGGLNPDGVVLDPEVTLRSDLTVLTAWKISPAGQLLATISRDMKSPILVQASVVTSPKLAVVGITTSAKGTIGFVSQSLDSQSFTEPLLVGVSDTSFNGVMRKSDGNLIVVGGSSETIAGKKSQGLRDGVIATISSSNKIIALVRSANQQSLRNWFSVSKTIFLGGDVTLAGKVQAVVTKFGNTLAPTWTTRLPSTGPALTINTSATSNAMVFSSTSTIPGISQWKASKGAVIALLFGANGAITQAFSATGLISPIGLAYSTDLGLVVLGSSATGVSIFHALTR</sequence>
<evidence type="ECO:0000313" key="3">
    <source>
        <dbReference type="EMBL" id="CAB4864675.1"/>
    </source>
</evidence>
<gene>
    <name evidence="1" type="ORF">UFOPK2289_00413</name>
    <name evidence="2" type="ORF">UFOPK2822_00172</name>
    <name evidence="3" type="ORF">UFOPK3346_00676</name>
    <name evidence="4" type="ORF">UFOPK3670_00643</name>
    <name evidence="5" type="ORF">UFOPK4308_00709</name>
</gene>
<accession>A0A6J7D6T9</accession>
<dbReference type="EMBL" id="CAEZWT010000007">
    <property type="protein sequence ID" value="CAB4659708.1"/>
    <property type="molecule type" value="Genomic_DNA"/>
</dbReference>
<dbReference type="EMBL" id="CAFBQL010000004">
    <property type="protein sequence ID" value="CAB5057134.1"/>
    <property type="molecule type" value="Genomic_DNA"/>
</dbReference>
<evidence type="ECO:0000313" key="2">
    <source>
        <dbReference type="EMBL" id="CAB4740822.1"/>
    </source>
</evidence>
<proteinExistence type="predicted"/>
<dbReference type="EMBL" id="CAEZZC010000002">
    <property type="protein sequence ID" value="CAB4740822.1"/>
    <property type="molecule type" value="Genomic_DNA"/>
</dbReference>
<reference evidence="3" key="1">
    <citation type="submission" date="2020-05" db="EMBL/GenBank/DDBJ databases">
        <authorList>
            <person name="Chiriac C."/>
            <person name="Salcher M."/>
            <person name="Ghai R."/>
            <person name="Kavagutti S V."/>
        </authorList>
    </citation>
    <scope>NUCLEOTIDE SEQUENCE</scope>
</reference>
<dbReference type="EMBL" id="CAFBLE010000004">
    <property type="protein sequence ID" value="CAB4864675.1"/>
    <property type="molecule type" value="Genomic_DNA"/>
</dbReference>
<evidence type="ECO:0000313" key="1">
    <source>
        <dbReference type="EMBL" id="CAB4659708.1"/>
    </source>
</evidence>
<name>A0A6J7D6T9_9ZZZZ</name>
<evidence type="ECO:0000313" key="4">
    <source>
        <dbReference type="EMBL" id="CAB4920697.1"/>
    </source>
</evidence>
<organism evidence="3">
    <name type="scientific">freshwater metagenome</name>
    <dbReference type="NCBI Taxonomy" id="449393"/>
    <lineage>
        <taxon>unclassified sequences</taxon>
        <taxon>metagenomes</taxon>
        <taxon>ecological metagenomes</taxon>
    </lineage>
</organism>